<sequence>MRRKLSQFPENSNQKLSSFKRACSVQAFRIGTGTKGQVQAIAILREKNLKSLLMLMLMLMLMFNLNPRENKVEGCVSRRGK</sequence>
<dbReference type="AlphaFoldDB" id="A0A1J3ISA0"/>
<organism evidence="1">
    <name type="scientific">Noccaea caerulescens</name>
    <name type="common">Alpine penny-cress</name>
    <name type="synonym">Thlaspi caerulescens</name>
    <dbReference type="NCBI Taxonomy" id="107243"/>
    <lineage>
        <taxon>Eukaryota</taxon>
        <taxon>Viridiplantae</taxon>
        <taxon>Streptophyta</taxon>
        <taxon>Embryophyta</taxon>
        <taxon>Tracheophyta</taxon>
        <taxon>Spermatophyta</taxon>
        <taxon>Magnoliopsida</taxon>
        <taxon>eudicotyledons</taxon>
        <taxon>Gunneridae</taxon>
        <taxon>Pentapetalae</taxon>
        <taxon>rosids</taxon>
        <taxon>malvids</taxon>
        <taxon>Brassicales</taxon>
        <taxon>Brassicaceae</taxon>
        <taxon>Coluteocarpeae</taxon>
        <taxon>Noccaea</taxon>
    </lineage>
</organism>
<reference evidence="1" key="1">
    <citation type="submission" date="2016-07" db="EMBL/GenBank/DDBJ databases">
        <title>De novo transcriptome assembly of four accessions of the metal hyperaccumulator plant Noccaea caerulescens.</title>
        <authorList>
            <person name="Blande D."/>
            <person name="Halimaa P."/>
            <person name="Tervahauta A.I."/>
            <person name="Aarts M.G."/>
            <person name="Karenlampi S.O."/>
        </authorList>
    </citation>
    <scope>NUCLEOTIDE SEQUENCE</scope>
</reference>
<proteinExistence type="predicted"/>
<evidence type="ECO:0000313" key="1">
    <source>
        <dbReference type="EMBL" id="JAU82308.1"/>
    </source>
</evidence>
<name>A0A1J3ISA0_NOCCA</name>
<protein>
    <submittedName>
        <fullName evidence="1">Uncharacterized protein</fullName>
    </submittedName>
</protein>
<gene>
    <name evidence="1" type="ORF">MP_TR6633_c0_g1_i1_g.19493</name>
</gene>
<dbReference type="EMBL" id="GEVM01023630">
    <property type="protein sequence ID" value="JAU82308.1"/>
    <property type="molecule type" value="Transcribed_RNA"/>
</dbReference>
<accession>A0A1J3ISA0</accession>